<dbReference type="Proteomes" id="UP001500683">
    <property type="component" value="Unassembled WGS sequence"/>
</dbReference>
<evidence type="ECO:0000313" key="2">
    <source>
        <dbReference type="EMBL" id="GAA4105926.1"/>
    </source>
</evidence>
<comment type="caution">
    <text evidence="2">The sequence shown here is derived from an EMBL/GenBank/DDBJ whole genome shotgun (WGS) entry which is preliminary data.</text>
</comment>
<keyword evidence="3" id="KW-1185">Reference proteome</keyword>
<feature type="region of interest" description="Disordered" evidence="1">
    <location>
        <begin position="1"/>
        <end position="115"/>
    </location>
</feature>
<gene>
    <name evidence="2" type="ORF">GCM10022214_86520</name>
</gene>
<evidence type="ECO:0000256" key="1">
    <source>
        <dbReference type="SAM" id="MobiDB-lite"/>
    </source>
</evidence>
<reference evidence="3" key="1">
    <citation type="journal article" date="2019" name="Int. J. Syst. Evol. Microbiol.">
        <title>The Global Catalogue of Microorganisms (GCM) 10K type strain sequencing project: providing services to taxonomists for standard genome sequencing and annotation.</title>
        <authorList>
            <consortium name="The Broad Institute Genomics Platform"/>
            <consortium name="The Broad Institute Genome Sequencing Center for Infectious Disease"/>
            <person name="Wu L."/>
            <person name="Ma J."/>
        </authorList>
    </citation>
    <scope>NUCLEOTIDE SEQUENCE [LARGE SCALE GENOMIC DNA]</scope>
    <source>
        <strain evidence="3">JCM 16702</strain>
    </source>
</reference>
<sequence>MRQPVPNRSAPVSQPASTGPPTDDSPMTGPKAANAVPTSFGGNIRLIMPRPCGSISAPNRPWATREPTSMPGDWASPHSSEAAVKPAAPTRNMRRRPYRSPSRPPVIRPIAMASV</sequence>
<dbReference type="EMBL" id="BAAAZG010000086">
    <property type="protein sequence ID" value="GAA4105926.1"/>
    <property type="molecule type" value="Genomic_DNA"/>
</dbReference>
<accession>A0ABP7X6M8</accession>
<name>A0ABP7X6M8_9ACTN</name>
<feature type="compositionally biased region" description="Polar residues" evidence="1">
    <location>
        <begin position="10"/>
        <end position="20"/>
    </location>
</feature>
<protein>
    <submittedName>
        <fullName evidence="2">Uncharacterized protein</fullName>
    </submittedName>
</protein>
<proteinExistence type="predicted"/>
<evidence type="ECO:0000313" key="3">
    <source>
        <dbReference type="Proteomes" id="UP001500683"/>
    </source>
</evidence>
<organism evidence="2 3">
    <name type="scientific">Actinomadura miaoliensis</name>
    <dbReference type="NCBI Taxonomy" id="430685"/>
    <lineage>
        <taxon>Bacteria</taxon>
        <taxon>Bacillati</taxon>
        <taxon>Actinomycetota</taxon>
        <taxon>Actinomycetes</taxon>
        <taxon>Streptosporangiales</taxon>
        <taxon>Thermomonosporaceae</taxon>
        <taxon>Actinomadura</taxon>
    </lineage>
</organism>